<evidence type="ECO:0000259" key="4">
    <source>
        <dbReference type="PROSITE" id="PS51192"/>
    </source>
</evidence>
<dbReference type="GO" id="GO:0005524">
    <property type="term" value="F:ATP binding"/>
    <property type="evidence" value="ECO:0007669"/>
    <property type="project" value="UniProtKB-KW"/>
</dbReference>
<dbReference type="GO" id="GO:0006289">
    <property type="term" value="P:nucleotide-excision repair"/>
    <property type="evidence" value="ECO:0007669"/>
    <property type="project" value="TreeGrafter"/>
</dbReference>
<dbReference type="SUPFAM" id="SSF52540">
    <property type="entry name" value="P-loop containing nucleoside triphosphate hydrolases"/>
    <property type="match status" value="1"/>
</dbReference>
<evidence type="ECO:0000256" key="3">
    <source>
        <dbReference type="ARBA" id="ARBA00022840"/>
    </source>
</evidence>
<keyword evidence="2" id="KW-0378">Hydrolase</keyword>
<dbReference type="InterPro" id="IPR014013">
    <property type="entry name" value="Helic_SF1/SF2_ATP-bd_DinG/Rad3"/>
</dbReference>
<sequence>MYPSYLQKIYLISLNKKFNLKRLIKMRDPITAFDTIKDNYIRYVETAFDTKFTSVNSERLDKLNTDKVLYREPWIEPLPDYKSSGLTISNLSESDVPNMTQQELNTFKTLVKTGLFSDSFPMYAHQTEMLREAMNKKHCIITSGTGSGKTESFLLPLFAQLSKELSKWSKSNGTNKDYWWRNELLNNKDIVNANSFQLNSKVQQRPNDGRPQGVRALILYPMNALVEDQLTRLRKALDSNKVREWLKTEGNNNSIYFGRYTGNTPTSGELFSFNKDGDKVINKYKIEQLRKELTELEKSSNDIIQYIEEYNKSAEEAENLIAFYPRLDGAEMRSRFDMQIAPPDILITNYSMLSIMQMREVDSNIFDKTKAWLNCDDEFSIALSLEEKLKEKENRVFHLIIDELHLYRGTQGTEVAYLLKLVLNRLGLHPNHPQLRILASSASLDGDDLKSIDFIQDFFGVENASESFKIIKGENNLVKNLSIELPKLPVEPFKAISEIFYKNNKDIYNEEFSRQCLISANELKTFAEIDLIESDPKNLILKVLLNKKLELRERLYNACIIEGRERAVCSLRAFGDNADNDIFCEKIFITSTSKSDIRQALSGLLILRSMYDLKEFQKIEIENSFSKLPRFRFHYFFRNIEGLWGSLNPDDIDENYKDEERTVGKLYTQAQIKSEQGFRVLELLYCDNCGTTLFGGSRLKSSDTESDFFELLPLSPNIEGIPEKTPHKLLERRNYQEYAIFWPQGKQEYEPHEKPSGYWRQATINNTIFQKDYIAKWVKASINVYSGDIKETYQKAIDEPKNWLKGYYFKISEEKNNPLLDIAFNPSLTDTHKATPCVCPNCGVNHSKHSQITKKIEYLQ</sequence>
<dbReference type="PROSITE" id="PS51193">
    <property type="entry name" value="HELICASE_ATP_BIND_2"/>
    <property type="match status" value="1"/>
</dbReference>
<feature type="domain" description="Helicase ATP-binding" evidence="4">
    <location>
        <begin position="130"/>
        <end position="462"/>
    </location>
</feature>
<dbReference type="OrthoDB" id="9815222at2"/>
<dbReference type="InterPro" id="IPR027417">
    <property type="entry name" value="P-loop_NTPase"/>
</dbReference>
<evidence type="ECO:0000313" key="6">
    <source>
        <dbReference type="EMBL" id="RYU92855.1"/>
    </source>
</evidence>
<proteinExistence type="predicted"/>
<organism evidence="6 7">
    <name type="scientific">Emticicia agri</name>
    <dbReference type="NCBI Taxonomy" id="2492393"/>
    <lineage>
        <taxon>Bacteria</taxon>
        <taxon>Pseudomonadati</taxon>
        <taxon>Bacteroidota</taxon>
        <taxon>Cytophagia</taxon>
        <taxon>Cytophagales</taxon>
        <taxon>Leadbetterellaceae</taxon>
        <taxon>Emticicia</taxon>
    </lineage>
</organism>
<keyword evidence="6" id="KW-0347">Helicase</keyword>
<feature type="domain" description="Helicase ATP-binding" evidence="5">
    <location>
        <begin position="112"/>
        <end position="439"/>
    </location>
</feature>
<dbReference type="Proteomes" id="UP000293162">
    <property type="component" value="Unassembled WGS sequence"/>
</dbReference>
<dbReference type="InterPro" id="IPR014001">
    <property type="entry name" value="Helicase_ATP-bd"/>
</dbReference>
<dbReference type="AlphaFoldDB" id="A0A4Q5LTL2"/>
<gene>
    <name evidence="6" type="ORF">EWM59_24965</name>
</gene>
<dbReference type="PANTHER" id="PTHR47957">
    <property type="entry name" value="ATP-DEPENDENT HELICASE HRQ1"/>
    <property type="match status" value="1"/>
</dbReference>
<comment type="caution">
    <text evidence="6">The sequence shown here is derived from an EMBL/GenBank/DDBJ whole genome shotgun (WGS) entry which is preliminary data.</text>
</comment>
<name>A0A4Q5LTL2_9BACT</name>
<dbReference type="Pfam" id="PF00270">
    <property type="entry name" value="DEAD"/>
    <property type="match status" value="1"/>
</dbReference>
<dbReference type="EMBL" id="SEWF01000068">
    <property type="protein sequence ID" value="RYU92855.1"/>
    <property type="molecule type" value="Genomic_DNA"/>
</dbReference>
<evidence type="ECO:0000313" key="7">
    <source>
        <dbReference type="Proteomes" id="UP000293162"/>
    </source>
</evidence>
<dbReference type="PANTHER" id="PTHR47957:SF3">
    <property type="entry name" value="ATP-DEPENDENT HELICASE HRQ1"/>
    <property type="match status" value="1"/>
</dbReference>
<accession>A0A4Q5LTL2</accession>
<dbReference type="GO" id="GO:0003676">
    <property type="term" value="F:nucleic acid binding"/>
    <property type="evidence" value="ECO:0007669"/>
    <property type="project" value="InterPro"/>
</dbReference>
<keyword evidence="3" id="KW-0067">ATP-binding</keyword>
<evidence type="ECO:0000256" key="1">
    <source>
        <dbReference type="ARBA" id="ARBA00022741"/>
    </source>
</evidence>
<dbReference type="SMART" id="SM00487">
    <property type="entry name" value="DEXDc"/>
    <property type="match status" value="1"/>
</dbReference>
<dbReference type="GO" id="GO:0016787">
    <property type="term" value="F:hydrolase activity"/>
    <property type="evidence" value="ECO:0007669"/>
    <property type="project" value="UniProtKB-KW"/>
</dbReference>
<dbReference type="PROSITE" id="PS51192">
    <property type="entry name" value="HELICASE_ATP_BIND_1"/>
    <property type="match status" value="1"/>
</dbReference>
<evidence type="ECO:0000256" key="2">
    <source>
        <dbReference type="ARBA" id="ARBA00022801"/>
    </source>
</evidence>
<dbReference type="InterPro" id="IPR011545">
    <property type="entry name" value="DEAD/DEAH_box_helicase_dom"/>
</dbReference>
<reference evidence="6 7" key="1">
    <citation type="submission" date="2019-02" db="EMBL/GenBank/DDBJ databases">
        <title>Bacterial novel species Emticicia sp. 17J42-9 isolated from soil.</title>
        <authorList>
            <person name="Jung H.-Y."/>
        </authorList>
    </citation>
    <scope>NUCLEOTIDE SEQUENCE [LARGE SCALE GENOMIC DNA]</scope>
    <source>
        <strain evidence="6 7">17J42-9</strain>
    </source>
</reference>
<protein>
    <submittedName>
        <fullName evidence="6">DEAD/DEAH box helicase</fullName>
    </submittedName>
</protein>
<dbReference type="GO" id="GO:0036297">
    <property type="term" value="P:interstrand cross-link repair"/>
    <property type="evidence" value="ECO:0007669"/>
    <property type="project" value="TreeGrafter"/>
</dbReference>
<dbReference type="Gene3D" id="3.40.50.300">
    <property type="entry name" value="P-loop containing nucleotide triphosphate hydrolases"/>
    <property type="match status" value="1"/>
</dbReference>
<dbReference type="GO" id="GO:0043138">
    <property type="term" value="F:3'-5' DNA helicase activity"/>
    <property type="evidence" value="ECO:0007669"/>
    <property type="project" value="TreeGrafter"/>
</dbReference>
<keyword evidence="7" id="KW-1185">Reference proteome</keyword>
<keyword evidence="1" id="KW-0547">Nucleotide-binding</keyword>
<evidence type="ECO:0000259" key="5">
    <source>
        <dbReference type="PROSITE" id="PS51193"/>
    </source>
</evidence>